<dbReference type="FunFam" id="3.30.200.20:FF:001349">
    <property type="entry name" value="Predicted protein"/>
    <property type="match status" value="1"/>
</dbReference>
<dbReference type="GO" id="GO:0005524">
    <property type="term" value="F:ATP binding"/>
    <property type="evidence" value="ECO:0007669"/>
    <property type="project" value="UniProtKB-KW"/>
</dbReference>
<dbReference type="Gene3D" id="1.10.510.10">
    <property type="entry name" value="Transferase(Phosphotransferase) domain 1"/>
    <property type="match status" value="1"/>
</dbReference>
<evidence type="ECO:0000256" key="4">
    <source>
        <dbReference type="ARBA" id="ARBA00022840"/>
    </source>
</evidence>
<gene>
    <name evidence="8" type="ORF">HXX76_005583</name>
</gene>
<dbReference type="SUPFAM" id="SSF56112">
    <property type="entry name" value="Protein kinase-like (PK-like)"/>
    <property type="match status" value="1"/>
</dbReference>
<evidence type="ECO:0000256" key="3">
    <source>
        <dbReference type="ARBA" id="ARBA00022777"/>
    </source>
</evidence>
<dbReference type="OrthoDB" id="10264738at2759"/>
<dbReference type="PANTHER" id="PTHR44329:SF288">
    <property type="entry name" value="MITOGEN-ACTIVATED PROTEIN KINASE KINASE KINASE 20"/>
    <property type="match status" value="1"/>
</dbReference>
<dbReference type="Pfam" id="PF00481">
    <property type="entry name" value="PP2C"/>
    <property type="match status" value="1"/>
</dbReference>
<keyword evidence="9" id="KW-1185">Reference proteome</keyword>
<dbReference type="SMART" id="SM00332">
    <property type="entry name" value="PP2Cc"/>
    <property type="match status" value="1"/>
</dbReference>
<dbReference type="Pfam" id="PF00069">
    <property type="entry name" value="Pkinase"/>
    <property type="match status" value="1"/>
</dbReference>
<dbReference type="PROSITE" id="PS00108">
    <property type="entry name" value="PROTEIN_KINASE_ST"/>
    <property type="match status" value="1"/>
</dbReference>
<keyword evidence="2" id="KW-0547">Nucleotide-binding</keyword>
<keyword evidence="1" id="KW-0808">Transferase</keyword>
<organism evidence="8 9">
    <name type="scientific">Chlamydomonas incerta</name>
    <dbReference type="NCBI Taxonomy" id="51695"/>
    <lineage>
        <taxon>Eukaryota</taxon>
        <taxon>Viridiplantae</taxon>
        <taxon>Chlorophyta</taxon>
        <taxon>core chlorophytes</taxon>
        <taxon>Chlorophyceae</taxon>
        <taxon>CS clade</taxon>
        <taxon>Chlamydomonadales</taxon>
        <taxon>Chlamydomonadaceae</taxon>
        <taxon>Chlamydomonas</taxon>
    </lineage>
</organism>
<dbReference type="PROSITE" id="PS50011">
    <property type="entry name" value="PROTEIN_KINASE_DOM"/>
    <property type="match status" value="1"/>
</dbReference>
<evidence type="ECO:0000313" key="9">
    <source>
        <dbReference type="Proteomes" id="UP000650467"/>
    </source>
</evidence>
<comment type="caution">
    <text evidence="8">The sequence shown here is derived from an EMBL/GenBank/DDBJ whole genome shotgun (WGS) entry which is preliminary data.</text>
</comment>
<feature type="domain" description="Protein kinase" evidence="6">
    <location>
        <begin position="53"/>
        <end position="362"/>
    </location>
</feature>
<evidence type="ECO:0000259" key="7">
    <source>
        <dbReference type="PROSITE" id="PS51746"/>
    </source>
</evidence>
<dbReference type="SMART" id="SM00220">
    <property type="entry name" value="S_TKc"/>
    <property type="match status" value="1"/>
</dbReference>
<evidence type="ECO:0000259" key="6">
    <source>
        <dbReference type="PROSITE" id="PS50011"/>
    </source>
</evidence>
<dbReference type="InterPro" id="IPR036457">
    <property type="entry name" value="PPM-type-like_dom_sf"/>
</dbReference>
<dbReference type="Proteomes" id="UP000650467">
    <property type="component" value="Unassembled WGS sequence"/>
</dbReference>
<evidence type="ECO:0000313" key="8">
    <source>
        <dbReference type="EMBL" id="KAG2437968.1"/>
    </source>
</evidence>
<feature type="region of interest" description="Disordered" evidence="5">
    <location>
        <begin position="514"/>
        <end position="536"/>
    </location>
</feature>
<keyword evidence="3" id="KW-0418">Kinase</keyword>
<dbReference type="InterPro" id="IPR008271">
    <property type="entry name" value="Ser/Thr_kinase_AS"/>
</dbReference>
<dbReference type="AlphaFoldDB" id="A0A835W5E5"/>
<protein>
    <submittedName>
        <fullName evidence="8">Uncharacterized protein</fullName>
    </submittedName>
</protein>
<dbReference type="CDD" id="cd00143">
    <property type="entry name" value="PP2Cc"/>
    <property type="match status" value="1"/>
</dbReference>
<dbReference type="PROSITE" id="PS51746">
    <property type="entry name" value="PPM_2"/>
    <property type="match status" value="1"/>
</dbReference>
<dbReference type="Gene3D" id="3.60.40.10">
    <property type="entry name" value="PPM-type phosphatase domain"/>
    <property type="match status" value="1"/>
</dbReference>
<evidence type="ECO:0000256" key="5">
    <source>
        <dbReference type="SAM" id="MobiDB-lite"/>
    </source>
</evidence>
<feature type="domain" description="PPM-type phosphatase" evidence="7">
    <location>
        <begin position="486"/>
        <end position="811"/>
    </location>
</feature>
<reference evidence="8" key="1">
    <citation type="journal article" date="2020" name="bioRxiv">
        <title>Comparative genomics of Chlamydomonas.</title>
        <authorList>
            <person name="Craig R.J."/>
            <person name="Hasan A.R."/>
            <person name="Ness R.W."/>
            <person name="Keightley P.D."/>
        </authorList>
    </citation>
    <scope>NUCLEOTIDE SEQUENCE</scope>
    <source>
        <strain evidence="8">SAG 7.73</strain>
    </source>
</reference>
<dbReference type="EMBL" id="JAEHOC010000010">
    <property type="protein sequence ID" value="KAG2437968.1"/>
    <property type="molecule type" value="Genomic_DNA"/>
</dbReference>
<dbReference type="PANTHER" id="PTHR44329">
    <property type="entry name" value="SERINE/THREONINE-PROTEIN KINASE TNNI3K-RELATED"/>
    <property type="match status" value="1"/>
</dbReference>
<name>A0A835W5E5_CHLIN</name>
<dbReference type="InterPro" id="IPR001932">
    <property type="entry name" value="PPM-type_phosphatase-like_dom"/>
</dbReference>
<evidence type="ECO:0000256" key="1">
    <source>
        <dbReference type="ARBA" id="ARBA00022679"/>
    </source>
</evidence>
<sequence>MTVPATAQPAAAGASVRDALLAMTTAVRSGEMMQARAIGEQCEVPLSVTAADLALAGKISEGAESTVFRGTWRGQAVAVKKARISASADLDRFKTELAILARLQHPAVVPLLGARCLPPDYMLVLPLAECGNLRDALHERGWRPSWTQLLGLARQVAAGMQHVHGAGVLHRDIKPANLLLADPVPAAGDGEAVPRVQIADFGLAVQLEEDGVGGGAGGGYDAQSIRNTGKPTGGFYKRQMVGTLEYMGPELLLRTAPPSRASDVYAWAVLVNEMATGTIPFSDCTKDNPEVHTVLEMGYGRQELAAAVCAEGLRPLLPRSCPPGFAALMNACWAKEPRERPSFSQVVDALDKLAAEELPRWLGSQRRKSTDTSTVVVDAMAVDDDDGTAASTSTDPTAPCSAMGLQQVLPPFAVCPADLAADAAAAAAVAARAAPSCVAAWEQLGASAASCSGREHLPMQQPLGQPLGQQGADDAAYTGAAQSEFNAGLFEAIGPRDTMEDRTVILQDLWGRHNVHPHHRPQQQGPGPLSPAAAARTVPPSVPYVPVAAVFDGHRGSEAADFCRARLAATLRAAVLSCASPVAALRRAFTQLEQEYYTHWQHQRQVHAHLLRGAHAFPGSTAVVAMVVPAEAAPGQAPPAPGARRLYVANAGDCRAVLVRLRQPLAASRDHTGLLEDERERLAAEGLHVTWQHGGWRIGSTGLQVTRCIGDFDVKGVVCPDGHGKAGAEAALGSGVGVTAVPEVTCVDLQPGADHFLILGSDGLWDVMSVQEAAGLVYDTVKDPVMAAKRLVCEALMRGSADNVTAVVVFLTPVDTLERVFGLEGESFAVTGTAYGSRVRMDKDRHLAATADEMRDTY</sequence>
<dbReference type="InterPro" id="IPR051681">
    <property type="entry name" value="Ser/Thr_Kinases-Pseudokinases"/>
</dbReference>
<dbReference type="Gene3D" id="3.30.200.20">
    <property type="entry name" value="Phosphorylase Kinase, domain 1"/>
    <property type="match status" value="1"/>
</dbReference>
<accession>A0A835W5E5</accession>
<keyword evidence="4" id="KW-0067">ATP-binding</keyword>
<dbReference type="GO" id="GO:0004674">
    <property type="term" value="F:protein serine/threonine kinase activity"/>
    <property type="evidence" value="ECO:0007669"/>
    <property type="project" value="TreeGrafter"/>
</dbReference>
<dbReference type="SUPFAM" id="SSF81606">
    <property type="entry name" value="PP2C-like"/>
    <property type="match status" value="1"/>
</dbReference>
<evidence type="ECO:0000256" key="2">
    <source>
        <dbReference type="ARBA" id="ARBA00022741"/>
    </source>
</evidence>
<dbReference type="InterPro" id="IPR000719">
    <property type="entry name" value="Prot_kinase_dom"/>
</dbReference>
<proteinExistence type="predicted"/>
<dbReference type="InterPro" id="IPR011009">
    <property type="entry name" value="Kinase-like_dom_sf"/>
</dbReference>